<dbReference type="HOGENOM" id="CLU_2869293_0_0_1"/>
<dbReference type="EMBL" id="KN823070">
    <property type="protein sequence ID" value="KIO24022.1"/>
    <property type="molecule type" value="Genomic_DNA"/>
</dbReference>
<gene>
    <name evidence="1" type="ORF">M407DRAFT_104312</name>
</gene>
<reference evidence="1 2" key="1">
    <citation type="submission" date="2014-04" db="EMBL/GenBank/DDBJ databases">
        <authorList>
            <consortium name="DOE Joint Genome Institute"/>
            <person name="Kuo A."/>
            <person name="Girlanda M."/>
            <person name="Perotto S."/>
            <person name="Kohler A."/>
            <person name="Nagy L.G."/>
            <person name="Floudas D."/>
            <person name="Copeland A."/>
            <person name="Barry K.W."/>
            <person name="Cichocki N."/>
            <person name="Veneault-Fourrey C."/>
            <person name="LaButti K."/>
            <person name="Lindquist E.A."/>
            <person name="Lipzen A."/>
            <person name="Lundell T."/>
            <person name="Morin E."/>
            <person name="Murat C."/>
            <person name="Sun H."/>
            <person name="Tunlid A."/>
            <person name="Henrissat B."/>
            <person name="Grigoriev I.V."/>
            <person name="Hibbett D.S."/>
            <person name="Martin F."/>
            <person name="Nordberg H.P."/>
            <person name="Cantor M.N."/>
            <person name="Hua S.X."/>
        </authorList>
    </citation>
    <scope>NUCLEOTIDE SEQUENCE [LARGE SCALE GENOMIC DNA]</scope>
    <source>
        <strain evidence="1 2">MUT 4182</strain>
    </source>
</reference>
<protein>
    <submittedName>
        <fullName evidence="1">Uncharacterized protein</fullName>
    </submittedName>
</protein>
<evidence type="ECO:0000313" key="2">
    <source>
        <dbReference type="Proteomes" id="UP000054248"/>
    </source>
</evidence>
<accession>A0A0C3LRJ3</accession>
<reference evidence="2" key="2">
    <citation type="submission" date="2015-01" db="EMBL/GenBank/DDBJ databases">
        <title>Evolutionary Origins and Diversification of the Mycorrhizal Mutualists.</title>
        <authorList>
            <consortium name="DOE Joint Genome Institute"/>
            <consortium name="Mycorrhizal Genomics Consortium"/>
            <person name="Kohler A."/>
            <person name="Kuo A."/>
            <person name="Nagy L.G."/>
            <person name="Floudas D."/>
            <person name="Copeland A."/>
            <person name="Barry K.W."/>
            <person name="Cichocki N."/>
            <person name="Veneault-Fourrey C."/>
            <person name="LaButti K."/>
            <person name="Lindquist E.A."/>
            <person name="Lipzen A."/>
            <person name="Lundell T."/>
            <person name="Morin E."/>
            <person name="Murat C."/>
            <person name="Riley R."/>
            <person name="Ohm R."/>
            <person name="Sun H."/>
            <person name="Tunlid A."/>
            <person name="Henrissat B."/>
            <person name="Grigoriev I.V."/>
            <person name="Hibbett D.S."/>
            <person name="Martin F."/>
        </authorList>
    </citation>
    <scope>NUCLEOTIDE SEQUENCE [LARGE SCALE GENOMIC DNA]</scope>
    <source>
        <strain evidence="2">MUT 4182</strain>
    </source>
</reference>
<dbReference type="AlphaFoldDB" id="A0A0C3LRJ3"/>
<sequence>MSRLNPNLPRKVATTHYIRKEGRKQSISFGSACVLNSLTVTDLPQQSQHSWSFSTFIRLTGMYS</sequence>
<evidence type="ECO:0000313" key="1">
    <source>
        <dbReference type="EMBL" id="KIO24022.1"/>
    </source>
</evidence>
<dbReference type="Proteomes" id="UP000054248">
    <property type="component" value="Unassembled WGS sequence"/>
</dbReference>
<keyword evidence="2" id="KW-1185">Reference proteome</keyword>
<organism evidence="1 2">
    <name type="scientific">Tulasnella calospora MUT 4182</name>
    <dbReference type="NCBI Taxonomy" id="1051891"/>
    <lineage>
        <taxon>Eukaryota</taxon>
        <taxon>Fungi</taxon>
        <taxon>Dikarya</taxon>
        <taxon>Basidiomycota</taxon>
        <taxon>Agaricomycotina</taxon>
        <taxon>Agaricomycetes</taxon>
        <taxon>Cantharellales</taxon>
        <taxon>Tulasnellaceae</taxon>
        <taxon>Tulasnella</taxon>
    </lineage>
</organism>
<proteinExistence type="predicted"/>
<name>A0A0C3LRJ3_9AGAM</name>